<feature type="transmembrane region" description="Helical" evidence="1">
    <location>
        <begin position="92"/>
        <end position="123"/>
    </location>
</feature>
<dbReference type="InterPro" id="IPR007492">
    <property type="entry name" value="LytTR_DNA-bd_dom"/>
</dbReference>
<dbReference type="SMART" id="SM00850">
    <property type="entry name" value="LytTR"/>
    <property type="match status" value="1"/>
</dbReference>
<dbReference type="GO" id="GO:0000156">
    <property type="term" value="F:phosphorelay response regulator activity"/>
    <property type="evidence" value="ECO:0007669"/>
    <property type="project" value="InterPro"/>
</dbReference>
<dbReference type="PANTHER" id="PTHR37299">
    <property type="entry name" value="TRANSCRIPTIONAL REGULATOR-RELATED"/>
    <property type="match status" value="1"/>
</dbReference>
<dbReference type="PROSITE" id="PS50930">
    <property type="entry name" value="HTH_LYTTR"/>
    <property type="match status" value="1"/>
</dbReference>
<dbReference type="AlphaFoldDB" id="A0A9X2L0P5"/>
<dbReference type="Pfam" id="PF04397">
    <property type="entry name" value="LytTR"/>
    <property type="match status" value="1"/>
</dbReference>
<evidence type="ECO:0000313" key="3">
    <source>
        <dbReference type="EMBL" id="MCP9290150.1"/>
    </source>
</evidence>
<comment type="caution">
    <text evidence="3">The sequence shown here is derived from an EMBL/GenBank/DDBJ whole genome shotgun (WGS) entry which is preliminary data.</text>
</comment>
<feature type="transmembrane region" description="Helical" evidence="1">
    <location>
        <begin position="26"/>
        <end position="42"/>
    </location>
</feature>
<protein>
    <submittedName>
        <fullName evidence="3">LytTR family transcriptional regulator</fullName>
    </submittedName>
</protein>
<feature type="transmembrane region" description="Helical" evidence="1">
    <location>
        <begin position="143"/>
        <end position="160"/>
    </location>
</feature>
<sequence>MSYFKQLYQPIKVPSTGLFSADHKKYFIGFCAFWLFIAFLEFGQDYISSVIQDSAFRAGESLAYKLFWPLFIPFFVALDYGIAKAGERISGFFYIAVLGVQIMMVTFIHLLIFSVILFGVSILIHDNPMTLLYILFEKLSTRLYIALSVYTALSGLTIFVKRRRIGEEQSQTVQPQTITIKNGRSNLVVDINDIKWISSDGAYLDIFTDNQKHVVLDSLKNIIEDLPDQFKRIHKSTIVNIHRIEELQSRGNGDYDVILDDGNQVRLSRNYADALRGNLL</sequence>
<keyword evidence="4" id="KW-1185">Reference proteome</keyword>
<dbReference type="InterPro" id="IPR046947">
    <property type="entry name" value="LytR-like"/>
</dbReference>
<keyword evidence="1" id="KW-0812">Transmembrane</keyword>
<gene>
    <name evidence="3" type="ORF">NM125_00990</name>
</gene>
<dbReference type="EMBL" id="JANDBC010000001">
    <property type="protein sequence ID" value="MCP9290150.1"/>
    <property type="molecule type" value="Genomic_DNA"/>
</dbReference>
<organism evidence="3 4">
    <name type="scientific">Gracilimonas sediminicola</name>
    <dbReference type="NCBI Taxonomy" id="2952158"/>
    <lineage>
        <taxon>Bacteria</taxon>
        <taxon>Pseudomonadati</taxon>
        <taxon>Balneolota</taxon>
        <taxon>Balneolia</taxon>
        <taxon>Balneolales</taxon>
        <taxon>Balneolaceae</taxon>
        <taxon>Gracilimonas</taxon>
    </lineage>
</organism>
<evidence type="ECO:0000259" key="2">
    <source>
        <dbReference type="PROSITE" id="PS50930"/>
    </source>
</evidence>
<name>A0A9X2L0P5_9BACT</name>
<evidence type="ECO:0000256" key="1">
    <source>
        <dbReference type="SAM" id="Phobius"/>
    </source>
</evidence>
<dbReference type="RefSeq" id="WP_255131966.1">
    <property type="nucleotide sequence ID" value="NZ_JANDBC010000001.1"/>
</dbReference>
<feature type="transmembrane region" description="Helical" evidence="1">
    <location>
        <begin position="62"/>
        <end position="80"/>
    </location>
</feature>
<reference evidence="3" key="1">
    <citation type="submission" date="2022-06" db="EMBL/GenBank/DDBJ databases">
        <title>Gracilimonas sp. CAU 1638 isolated from sea sediment.</title>
        <authorList>
            <person name="Kim W."/>
        </authorList>
    </citation>
    <scope>NUCLEOTIDE SEQUENCE</scope>
    <source>
        <strain evidence="3">CAU 1638</strain>
    </source>
</reference>
<dbReference type="Gene3D" id="2.40.50.1020">
    <property type="entry name" value="LytTr DNA-binding domain"/>
    <property type="match status" value="1"/>
</dbReference>
<accession>A0A9X2L0P5</accession>
<proteinExistence type="predicted"/>
<keyword evidence="1" id="KW-0472">Membrane</keyword>
<keyword evidence="1" id="KW-1133">Transmembrane helix</keyword>
<evidence type="ECO:0000313" key="4">
    <source>
        <dbReference type="Proteomes" id="UP001139125"/>
    </source>
</evidence>
<feature type="domain" description="HTH LytTR-type" evidence="2">
    <location>
        <begin position="178"/>
        <end position="280"/>
    </location>
</feature>
<dbReference type="PANTHER" id="PTHR37299:SF1">
    <property type="entry name" value="STAGE 0 SPORULATION PROTEIN A HOMOLOG"/>
    <property type="match status" value="1"/>
</dbReference>
<dbReference type="GO" id="GO:0003677">
    <property type="term" value="F:DNA binding"/>
    <property type="evidence" value="ECO:0007669"/>
    <property type="project" value="InterPro"/>
</dbReference>
<dbReference type="Proteomes" id="UP001139125">
    <property type="component" value="Unassembled WGS sequence"/>
</dbReference>